<name>A0A9W6HBS8_9MICO</name>
<dbReference type="Proteomes" id="UP001142372">
    <property type="component" value="Unassembled WGS sequence"/>
</dbReference>
<evidence type="ECO:0000256" key="1">
    <source>
        <dbReference type="SAM" id="Phobius"/>
    </source>
</evidence>
<reference evidence="2" key="2">
    <citation type="submission" date="2023-01" db="EMBL/GenBank/DDBJ databases">
        <authorList>
            <person name="Sun Q."/>
            <person name="Evtushenko L."/>
        </authorList>
    </citation>
    <scope>NUCLEOTIDE SEQUENCE</scope>
    <source>
        <strain evidence="2">VKM Ac-1401</strain>
    </source>
</reference>
<keyword evidence="1" id="KW-1133">Transmembrane helix</keyword>
<dbReference type="EMBL" id="BSEN01000012">
    <property type="protein sequence ID" value="GLJ77022.1"/>
    <property type="molecule type" value="Genomic_DNA"/>
</dbReference>
<evidence type="ECO:0000313" key="2">
    <source>
        <dbReference type="EMBL" id="GLJ77022.1"/>
    </source>
</evidence>
<comment type="caution">
    <text evidence="2">The sequence shown here is derived from an EMBL/GenBank/DDBJ whole genome shotgun (WGS) entry which is preliminary data.</text>
</comment>
<feature type="transmembrane region" description="Helical" evidence="1">
    <location>
        <begin position="39"/>
        <end position="57"/>
    </location>
</feature>
<feature type="transmembrane region" description="Helical" evidence="1">
    <location>
        <begin position="14"/>
        <end position="32"/>
    </location>
</feature>
<keyword evidence="1" id="KW-0812">Transmembrane</keyword>
<accession>A0A9W6HBS8</accession>
<evidence type="ECO:0000313" key="3">
    <source>
        <dbReference type="Proteomes" id="UP001142372"/>
    </source>
</evidence>
<protein>
    <submittedName>
        <fullName evidence="2">Uncharacterized protein</fullName>
    </submittedName>
</protein>
<dbReference type="AlphaFoldDB" id="A0A9W6HBS8"/>
<reference evidence="2" key="1">
    <citation type="journal article" date="2014" name="Int. J. Syst. Evol. Microbiol.">
        <title>Complete genome sequence of Corynebacterium casei LMG S-19264T (=DSM 44701T), isolated from a smear-ripened cheese.</title>
        <authorList>
            <consortium name="US DOE Joint Genome Institute (JGI-PGF)"/>
            <person name="Walter F."/>
            <person name="Albersmeier A."/>
            <person name="Kalinowski J."/>
            <person name="Ruckert C."/>
        </authorList>
    </citation>
    <scope>NUCLEOTIDE SEQUENCE</scope>
    <source>
        <strain evidence="2">VKM Ac-1401</strain>
    </source>
</reference>
<sequence length="59" mass="6266">MNMDTDSVHAAEALVWYLRLGAVAAVGGRVLSRPPVRRSIEGLTAAVFLFSAGPLALDR</sequence>
<organism evidence="2 3">
    <name type="scientific">Leifsonia poae</name>
    <dbReference type="NCBI Taxonomy" id="110933"/>
    <lineage>
        <taxon>Bacteria</taxon>
        <taxon>Bacillati</taxon>
        <taxon>Actinomycetota</taxon>
        <taxon>Actinomycetes</taxon>
        <taxon>Micrococcales</taxon>
        <taxon>Microbacteriaceae</taxon>
        <taxon>Leifsonia</taxon>
    </lineage>
</organism>
<keyword evidence="3" id="KW-1185">Reference proteome</keyword>
<keyword evidence="1" id="KW-0472">Membrane</keyword>
<proteinExistence type="predicted"/>
<gene>
    <name evidence="2" type="ORF">GCM10017584_25960</name>
</gene>
<dbReference type="RefSeq" id="WP_271177668.1">
    <property type="nucleotide sequence ID" value="NZ_BAAAJO010000002.1"/>
</dbReference>